<reference evidence="2 3" key="1">
    <citation type="submission" date="2016-10" db="EMBL/GenBank/DDBJ databases">
        <authorList>
            <person name="de Groot N.N."/>
        </authorList>
    </citation>
    <scope>NUCLEOTIDE SEQUENCE [LARGE SCALE GENOMIC DNA]</scope>
    <source>
        <strain evidence="2 3">AR32</strain>
    </source>
</reference>
<dbReference type="InterPro" id="IPR024311">
    <property type="entry name" value="Lipocalin-like"/>
</dbReference>
<dbReference type="RefSeq" id="WP_177171993.1">
    <property type="nucleotide sequence ID" value="NZ_FNUV01000003.1"/>
</dbReference>
<protein>
    <submittedName>
        <fullName evidence="2">Lipocalin-like</fullName>
    </submittedName>
</protein>
<dbReference type="Proteomes" id="UP000236735">
    <property type="component" value="Unassembled WGS sequence"/>
</dbReference>
<evidence type="ECO:0000313" key="2">
    <source>
        <dbReference type="EMBL" id="SEF72135.1"/>
    </source>
</evidence>
<dbReference type="Pfam" id="PF12702">
    <property type="entry name" value="Lipocalin_3"/>
    <property type="match status" value="1"/>
</dbReference>
<dbReference type="EMBL" id="FNUV01000003">
    <property type="protein sequence ID" value="SEF72135.1"/>
    <property type="molecule type" value="Genomic_DNA"/>
</dbReference>
<name>A0A1H5UAJ0_XYLRU</name>
<evidence type="ECO:0000259" key="1">
    <source>
        <dbReference type="Pfam" id="PF12702"/>
    </source>
</evidence>
<organism evidence="2 3">
    <name type="scientific">Xylanibacter ruminicola</name>
    <name type="common">Prevotella ruminicola</name>
    <dbReference type="NCBI Taxonomy" id="839"/>
    <lineage>
        <taxon>Bacteria</taxon>
        <taxon>Pseudomonadati</taxon>
        <taxon>Bacteroidota</taxon>
        <taxon>Bacteroidia</taxon>
        <taxon>Bacteroidales</taxon>
        <taxon>Prevotellaceae</taxon>
        <taxon>Xylanibacter</taxon>
    </lineage>
</organism>
<proteinExistence type="predicted"/>
<dbReference type="Gene3D" id="2.40.128.280">
    <property type="match status" value="1"/>
</dbReference>
<accession>A0A1H5UAJ0</accession>
<dbReference type="AlphaFoldDB" id="A0A1H5UAJ0"/>
<evidence type="ECO:0000313" key="3">
    <source>
        <dbReference type="Proteomes" id="UP000236735"/>
    </source>
</evidence>
<gene>
    <name evidence="2" type="ORF">SAMN05216354_1348</name>
</gene>
<sequence length="231" mass="25603">MKKIIFFVLIIAVVFMLGYCGGGNSQQQTMMEEDSASVENILPVDRTIYGLCGSGTAMNTLELITDNGDTLNLSLVNAQENERVLGGLQAGDRLAVMTDSKKTEATEVINLNTLLGDWVMPDPIDGSAEVGIRIKEGGIAESIEMTNILYRTWKIVNGKLEILSVREGGGDQEELNLYEILTLGPDTLSYKTIDKASDEEETFEYTRYKDNKKTDLRGLQLEDTQDEFNKI</sequence>
<feature type="domain" description="Lipocalin-like" evidence="1">
    <location>
        <begin position="112"/>
        <end position="207"/>
    </location>
</feature>